<dbReference type="PANTHER" id="PTHR43283">
    <property type="entry name" value="BETA-LACTAMASE-RELATED"/>
    <property type="match status" value="1"/>
</dbReference>
<dbReference type="SUPFAM" id="SSF56601">
    <property type="entry name" value="beta-lactamase/transpeptidase-like"/>
    <property type="match status" value="1"/>
</dbReference>
<dbReference type="Pfam" id="PF00144">
    <property type="entry name" value="Beta-lactamase"/>
    <property type="match status" value="1"/>
</dbReference>
<protein>
    <submittedName>
        <fullName evidence="2">Penicillin-binding protein 4</fullName>
    </submittedName>
</protein>
<dbReference type="InterPro" id="IPR001466">
    <property type="entry name" value="Beta-lactam-related"/>
</dbReference>
<dbReference type="PANTHER" id="PTHR43283:SF15">
    <property type="entry name" value="CONSERVED PROTEIN"/>
    <property type="match status" value="1"/>
</dbReference>
<organism evidence="2 3">
    <name type="scientific">Glutamicibacter creatinolyticus</name>
    <dbReference type="NCBI Taxonomy" id="162496"/>
    <lineage>
        <taxon>Bacteria</taxon>
        <taxon>Bacillati</taxon>
        <taxon>Actinomycetota</taxon>
        <taxon>Actinomycetes</taxon>
        <taxon>Micrococcales</taxon>
        <taxon>Micrococcaceae</taxon>
        <taxon>Glutamicibacter</taxon>
    </lineage>
</organism>
<dbReference type="AlphaFoldDB" id="A0A5B7WV86"/>
<gene>
    <name evidence="2" type="ORF">GcLGCM259_1248</name>
</gene>
<feature type="domain" description="Beta-lactamase-related" evidence="1">
    <location>
        <begin position="46"/>
        <end position="266"/>
    </location>
</feature>
<dbReference type="InterPro" id="IPR012338">
    <property type="entry name" value="Beta-lactam/transpept-like"/>
</dbReference>
<keyword evidence="3" id="KW-1185">Reference proteome</keyword>
<evidence type="ECO:0000313" key="3">
    <source>
        <dbReference type="Proteomes" id="UP000307000"/>
    </source>
</evidence>
<evidence type="ECO:0000259" key="1">
    <source>
        <dbReference type="Pfam" id="PF00144"/>
    </source>
</evidence>
<dbReference type="KEGG" id="gcr:GcLGCM259_1248"/>
<name>A0A5B7WV86_9MICC</name>
<dbReference type="InterPro" id="IPR050789">
    <property type="entry name" value="Diverse_Enzym_Activities"/>
</dbReference>
<evidence type="ECO:0000313" key="2">
    <source>
        <dbReference type="EMBL" id="QCY46983.1"/>
    </source>
</evidence>
<proteinExistence type="predicted"/>
<dbReference type="Gene3D" id="3.40.710.10">
    <property type="entry name" value="DD-peptidase/beta-lactamase superfamily"/>
    <property type="match status" value="1"/>
</dbReference>
<reference evidence="2 3" key="1">
    <citation type="submission" date="2018-12" db="EMBL/GenBank/DDBJ databases">
        <title>Complete Genome Sequence of Glutamicibacter creatinolyticus strain LGCM259,isolated from an abscess of a 12-year-old mare in Italy.</title>
        <authorList>
            <person name="Santos R.G."/>
            <person name="Silva A.L."/>
            <person name="Seyffert N."/>
            <person name="Castro T.L.P."/>
            <person name="Attili A.R."/>
            <person name="Rifici C."/>
            <person name="Mazzullo G."/>
            <person name="Brenig B."/>
            <person name="Venanzi F."/>
            <person name="Azevedo V."/>
        </authorList>
    </citation>
    <scope>NUCLEOTIDE SEQUENCE [LARGE SCALE GENOMIC DNA]</scope>
    <source>
        <strain evidence="2 3">LGCM 259</strain>
    </source>
</reference>
<accession>A0A5B7WV86</accession>
<sequence length="299" mass="32397">MKVSEEIGIQVSVLSQIEQWPTDNAVSTVIDGSGRMLGSVGDLNRKYPLASVTKLLSAYAFLLALEEEAISLDDPAGPEGSTVHHLLAHTSGYDFDSETIRFKPGSRRGYSNTGFEVLAEHLQRSSGIAFTEYISEALFIPLGMNDTTLDGSSAKDGISTAADLSRFAAELLTPTLLASESLKNATSVHFPDRIGILPGYGRQEPNDWGLGFEIRGTKNPHWTGKDHPATTFGHFGQSGTFLWVDPEHRLACVTLTDKAFGPWAAQRWSDYNNGVLQEFSRCISRMSNDGGGGAGRQGR</sequence>
<dbReference type="Proteomes" id="UP000307000">
    <property type="component" value="Chromosome"/>
</dbReference>
<dbReference type="EMBL" id="CP034412">
    <property type="protein sequence ID" value="QCY46983.1"/>
    <property type="molecule type" value="Genomic_DNA"/>
</dbReference>